<dbReference type="EMBL" id="CP002047">
    <property type="protein sequence ID" value="ADI05556.1"/>
    <property type="molecule type" value="Genomic_DNA"/>
</dbReference>
<evidence type="ECO:0000256" key="1">
    <source>
        <dbReference type="SAM" id="Phobius"/>
    </source>
</evidence>
<sequence>MGIEVQAYAVLVPFFGVLTVLLAVALSHPDPATRARAERIFLSLFGGGGAT</sequence>
<dbReference type="KEGG" id="sbh:SBI_02435"/>
<keyword evidence="1" id="KW-0472">Membrane</keyword>
<evidence type="ECO:0000313" key="2">
    <source>
        <dbReference type="EMBL" id="ADI05556.1"/>
    </source>
</evidence>
<accession>D7BX11</accession>
<reference evidence="2 3" key="1">
    <citation type="journal article" date="2010" name="J. Bacteriol.">
        <title>Genome sequence of the milbemycin-producing bacterium Streptomyces bingchenggensis.</title>
        <authorList>
            <person name="Wang X.J."/>
            <person name="Yan Y.J."/>
            <person name="Zhang B."/>
            <person name="An J."/>
            <person name="Wang J.J."/>
            <person name="Tian J."/>
            <person name="Jiang L."/>
            <person name="Chen Y.H."/>
            <person name="Huang S.X."/>
            <person name="Yin M."/>
            <person name="Zhang J."/>
            <person name="Gao A.L."/>
            <person name="Liu C.X."/>
            <person name="Zhu Z.X."/>
            <person name="Xiang W.S."/>
        </authorList>
    </citation>
    <scope>NUCLEOTIDE SEQUENCE [LARGE SCALE GENOMIC DNA]</scope>
    <source>
        <strain evidence="2 3">BCW-1</strain>
    </source>
</reference>
<dbReference type="HOGENOM" id="CLU_3104158_0_0_11"/>
<dbReference type="AlphaFoldDB" id="D7BX11"/>
<protein>
    <submittedName>
        <fullName evidence="2">Uncharacterized protein</fullName>
    </submittedName>
</protein>
<name>D7BX11_STRBB</name>
<organism evidence="2 3">
    <name type="scientific">Streptomyces bingchenggensis (strain BCW-1)</name>
    <dbReference type="NCBI Taxonomy" id="749414"/>
    <lineage>
        <taxon>Bacteria</taxon>
        <taxon>Bacillati</taxon>
        <taxon>Actinomycetota</taxon>
        <taxon>Actinomycetes</taxon>
        <taxon>Kitasatosporales</taxon>
        <taxon>Streptomycetaceae</taxon>
        <taxon>Streptomyces</taxon>
    </lineage>
</organism>
<keyword evidence="1" id="KW-1133">Transmembrane helix</keyword>
<feature type="transmembrane region" description="Helical" evidence="1">
    <location>
        <begin position="6"/>
        <end position="26"/>
    </location>
</feature>
<evidence type="ECO:0000313" key="3">
    <source>
        <dbReference type="Proteomes" id="UP000000377"/>
    </source>
</evidence>
<gene>
    <name evidence="2" type="ordered locus">SBI_02435</name>
</gene>
<proteinExistence type="predicted"/>
<dbReference type="Proteomes" id="UP000000377">
    <property type="component" value="Chromosome"/>
</dbReference>
<keyword evidence="1" id="KW-0812">Transmembrane</keyword>
<keyword evidence="3" id="KW-1185">Reference proteome</keyword>